<reference evidence="3 4" key="1">
    <citation type="submission" date="2014-11" db="EMBL/GenBank/DDBJ databases">
        <authorList>
            <person name="Zhu J."/>
            <person name="Qi W."/>
            <person name="Song R."/>
        </authorList>
    </citation>
    <scope>NUCLEOTIDE SEQUENCE [LARGE SCALE GENOMIC DNA]</scope>
</reference>
<organism evidence="3 4">
    <name type="scientific">Vitrella brassicaformis (strain CCMP3155)</name>
    <dbReference type="NCBI Taxonomy" id="1169540"/>
    <lineage>
        <taxon>Eukaryota</taxon>
        <taxon>Sar</taxon>
        <taxon>Alveolata</taxon>
        <taxon>Colpodellida</taxon>
        <taxon>Vitrellaceae</taxon>
        <taxon>Vitrella</taxon>
    </lineage>
</organism>
<feature type="chain" id="PRO_5005189197" evidence="2">
    <location>
        <begin position="18"/>
        <end position="188"/>
    </location>
</feature>
<dbReference type="Proteomes" id="UP000041254">
    <property type="component" value="Unassembled WGS sequence"/>
</dbReference>
<accession>A0A0G4FEY6</accession>
<dbReference type="AlphaFoldDB" id="A0A0G4FEY6"/>
<keyword evidence="2" id="KW-0732">Signal</keyword>
<feature type="region of interest" description="Disordered" evidence="1">
    <location>
        <begin position="61"/>
        <end position="82"/>
    </location>
</feature>
<evidence type="ECO:0000256" key="1">
    <source>
        <dbReference type="SAM" id="MobiDB-lite"/>
    </source>
</evidence>
<protein>
    <submittedName>
        <fullName evidence="3">Uncharacterized protein</fullName>
    </submittedName>
</protein>
<sequence length="188" mass="20544">MRTWVVALLGMVAFAAAQEFEQPARANCEGARECHYPTTPPTTTTSTTSTTPIITTTTPVVTTTTTTTTTKKPPKPTKAPKHDKYDGDGKCCWMCHPFDLFCWVHECLWDGCDHEWFHDHPDEAHAAELKLKNCFDLGFDVKLGPKGISIGQSQSQSSGAGAGLRGAQSEGLQMCKEMERNMNAASGY</sequence>
<keyword evidence="4" id="KW-1185">Reference proteome</keyword>
<proteinExistence type="predicted"/>
<dbReference type="InParanoid" id="A0A0G4FEY6"/>
<feature type="compositionally biased region" description="Low complexity" evidence="1">
    <location>
        <begin position="61"/>
        <end position="71"/>
    </location>
</feature>
<evidence type="ECO:0000313" key="3">
    <source>
        <dbReference type="EMBL" id="CEM11584.1"/>
    </source>
</evidence>
<gene>
    <name evidence="3" type="ORF">Vbra_1079</name>
</gene>
<dbReference type="EMBL" id="CDMY01000419">
    <property type="protein sequence ID" value="CEM11584.1"/>
    <property type="molecule type" value="Genomic_DNA"/>
</dbReference>
<feature type="signal peptide" evidence="2">
    <location>
        <begin position="1"/>
        <end position="17"/>
    </location>
</feature>
<evidence type="ECO:0000256" key="2">
    <source>
        <dbReference type="SAM" id="SignalP"/>
    </source>
</evidence>
<dbReference type="VEuPathDB" id="CryptoDB:Vbra_1079"/>
<evidence type="ECO:0000313" key="4">
    <source>
        <dbReference type="Proteomes" id="UP000041254"/>
    </source>
</evidence>
<name>A0A0G4FEY6_VITBC</name>